<dbReference type="EMBL" id="JBHUFZ010000025">
    <property type="protein sequence ID" value="MFD1890730.1"/>
    <property type="molecule type" value="Genomic_DNA"/>
</dbReference>
<organism evidence="4 5">
    <name type="scientific">Luteococcus peritonei</name>
    <dbReference type="NCBI Taxonomy" id="88874"/>
    <lineage>
        <taxon>Bacteria</taxon>
        <taxon>Bacillati</taxon>
        <taxon>Actinomycetota</taxon>
        <taxon>Actinomycetes</taxon>
        <taxon>Propionibacteriales</taxon>
        <taxon>Propionibacteriaceae</taxon>
        <taxon>Luteococcus</taxon>
    </lineage>
</organism>
<comment type="function">
    <text evidence="3">Nucleoside triphosphate pyrophosphatase. May have a dual role in cell division arrest and in preventing the incorporation of modified nucleotides into cellular nucleic acids.</text>
</comment>
<dbReference type="PIRSF" id="PIRSF006305">
    <property type="entry name" value="Maf"/>
    <property type="match status" value="1"/>
</dbReference>
<comment type="cofactor">
    <cofactor evidence="1 3">
        <name>a divalent metal cation</name>
        <dbReference type="ChEBI" id="CHEBI:60240"/>
    </cofactor>
</comment>
<keyword evidence="2 3" id="KW-0378">Hydrolase</keyword>
<dbReference type="Pfam" id="PF02545">
    <property type="entry name" value="Maf"/>
    <property type="match status" value="1"/>
</dbReference>
<dbReference type="SUPFAM" id="SSF52972">
    <property type="entry name" value="ITPase-like"/>
    <property type="match status" value="1"/>
</dbReference>
<gene>
    <name evidence="4" type="ORF">ACFSCS_11140</name>
</gene>
<dbReference type="InterPro" id="IPR029001">
    <property type="entry name" value="ITPase-like_fam"/>
</dbReference>
<comment type="subcellular location">
    <subcellularLocation>
        <location evidence="3">Cytoplasm</location>
    </subcellularLocation>
</comment>
<dbReference type="CDD" id="cd00555">
    <property type="entry name" value="Maf"/>
    <property type="match status" value="1"/>
</dbReference>
<evidence type="ECO:0000313" key="4">
    <source>
        <dbReference type="EMBL" id="MFD1890730.1"/>
    </source>
</evidence>
<comment type="catalytic activity">
    <reaction evidence="3">
        <text>a 2'-deoxyribonucleoside 5'-triphosphate + H2O = a 2'-deoxyribonucleoside 5'-phosphate + diphosphate + H(+)</text>
        <dbReference type="Rhea" id="RHEA:44644"/>
        <dbReference type="ChEBI" id="CHEBI:15377"/>
        <dbReference type="ChEBI" id="CHEBI:15378"/>
        <dbReference type="ChEBI" id="CHEBI:33019"/>
        <dbReference type="ChEBI" id="CHEBI:61560"/>
        <dbReference type="ChEBI" id="CHEBI:65317"/>
        <dbReference type="EC" id="3.6.1.9"/>
    </reaction>
</comment>
<evidence type="ECO:0000256" key="3">
    <source>
        <dbReference type="HAMAP-Rule" id="MF_00528"/>
    </source>
</evidence>
<sequence length="206" mass="21503">MPSPSLQLVLASASPARLATLRAAGLDPSVLVTGADEDQVRADSPVSLVAALAELKADTATAMLGAPQQRTLLLACDSMMELDGQAVGKPGDEQAAVELWRRMRGRKVLLHTGHVARLLGADQPTSLTRVATTVVRFAEVDDEEVAAYARTGEPARVAGGFAINGLAGPFVAGIEGDHHNVVGISLPLLRTMLAELGVAWPTLWGN</sequence>
<name>A0ABW4RYJ3_9ACTN</name>
<dbReference type="EC" id="3.6.1.9" evidence="3"/>
<feature type="active site" description="Proton acceptor" evidence="3">
    <location>
        <position position="77"/>
    </location>
</feature>
<proteinExistence type="inferred from homology"/>
<dbReference type="HAMAP" id="MF_00528">
    <property type="entry name" value="Maf"/>
    <property type="match status" value="1"/>
</dbReference>
<dbReference type="Gene3D" id="3.90.950.10">
    <property type="match status" value="1"/>
</dbReference>
<evidence type="ECO:0000256" key="2">
    <source>
        <dbReference type="ARBA" id="ARBA00022801"/>
    </source>
</evidence>
<comment type="caution">
    <text evidence="4">The sequence shown here is derived from an EMBL/GenBank/DDBJ whole genome shotgun (WGS) entry which is preliminary data.</text>
</comment>
<dbReference type="Proteomes" id="UP001597326">
    <property type="component" value="Unassembled WGS sequence"/>
</dbReference>
<dbReference type="NCBIfam" id="TIGR00172">
    <property type="entry name" value="maf"/>
    <property type="match status" value="1"/>
</dbReference>
<evidence type="ECO:0000313" key="5">
    <source>
        <dbReference type="Proteomes" id="UP001597326"/>
    </source>
</evidence>
<evidence type="ECO:0000256" key="1">
    <source>
        <dbReference type="ARBA" id="ARBA00001968"/>
    </source>
</evidence>
<comment type="catalytic activity">
    <reaction evidence="3">
        <text>a ribonucleoside 5'-triphosphate + H2O = a ribonucleoside 5'-phosphate + diphosphate + H(+)</text>
        <dbReference type="Rhea" id="RHEA:23996"/>
        <dbReference type="ChEBI" id="CHEBI:15377"/>
        <dbReference type="ChEBI" id="CHEBI:15378"/>
        <dbReference type="ChEBI" id="CHEBI:33019"/>
        <dbReference type="ChEBI" id="CHEBI:58043"/>
        <dbReference type="ChEBI" id="CHEBI:61557"/>
        <dbReference type="EC" id="3.6.1.9"/>
    </reaction>
</comment>
<keyword evidence="5" id="KW-1185">Reference proteome</keyword>
<dbReference type="PANTHER" id="PTHR43213">
    <property type="entry name" value="BIFUNCTIONAL DTTP/UTP PYROPHOSPHATASE/METHYLTRANSFERASE PROTEIN-RELATED"/>
    <property type="match status" value="1"/>
</dbReference>
<protein>
    <recommendedName>
        <fullName evidence="3">Nucleoside triphosphate pyrophosphatase</fullName>
        <ecNumber evidence="3">3.6.1.9</ecNumber>
    </recommendedName>
    <alternativeName>
        <fullName evidence="3">Nucleotide pyrophosphatase</fullName>
        <shortName evidence="3">Nucleotide PPase</shortName>
    </alternativeName>
</protein>
<accession>A0ABW4RYJ3</accession>
<keyword evidence="3" id="KW-0546">Nucleotide metabolism</keyword>
<comment type="similarity">
    <text evidence="3">Belongs to the Maf family.</text>
</comment>
<reference evidence="5" key="1">
    <citation type="journal article" date="2019" name="Int. J. Syst. Evol. Microbiol.">
        <title>The Global Catalogue of Microorganisms (GCM) 10K type strain sequencing project: providing services to taxonomists for standard genome sequencing and annotation.</title>
        <authorList>
            <consortium name="The Broad Institute Genomics Platform"/>
            <consortium name="The Broad Institute Genome Sequencing Center for Infectious Disease"/>
            <person name="Wu L."/>
            <person name="Ma J."/>
        </authorList>
    </citation>
    <scope>NUCLEOTIDE SEQUENCE [LARGE SCALE GENOMIC DNA]</scope>
    <source>
        <strain evidence="5">CAIM 431</strain>
    </source>
</reference>
<dbReference type="PANTHER" id="PTHR43213:SF5">
    <property type="entry name" value="BIFUNCTIONAL DTTP_UTP PYROPHOSPHATASE_METHYLTRANSFERASE PROTEIN-RELATED"/>
    <property type="match status" value="1"/>
</dbReference>
<dbReference type="RefSeq" id="WP_343872042.1">
    <property type="nucleotide sequence ID" value="NZ_BAAAIX010000004.1"/>
</dbReference>
<keyword evidence="3" id="KW-0963">Cytoplasm</keyword>
<dbReference type="InterPro" id="IPR003697">
    <property type="entry name" value="Maf-like"/>
</dbReference>
<comment type="caution">
    <text evidence="3">Lacks conserved residue(s) required for the propagation of feature annotation.</text>
</comment>